<dbReference type="Gene3D" id="3.90.226.10">
    <property type="entry name" value="2-enoyl-CoA Hydratase, Chain A, domain 1"/>
    <property type="match status" value="1"/>
</dbReference>
<evidence type="ECO:0000313" key="1">
    <source>
        <dbReference type="EMBL" id="MDL9979378.1"/>
    </source>
</evidence>
<dbReference type="RefSeq" id="WP_286288247.1">
    <property type="nucleotide sequence ID" value="NZ_JASXSZ010000002.1"/>
</dbReference>
<gene>
    <name evidence="1" type="ORF">QSV35_08525</name>
</gene>
<accession>A0ABT7MY45</accession>
<organism evidence="1 2">
    <name type="scientific">Microbacterium candidum</name>
    <dbReference type="NCBI Taxonomy" id="3041922"/>
    <lineage>
        <taxon>Bacteria</taxon>
        <taxon>Bacillati</taxon>
        <taxon>Actinomycetota</taxon>
        <taxon>Actinomycetes</taxon>
        <taxon>Micrococcales</taxon>
        <taxon>Microbacteriaceae</taxon>
        <taxon>Microbacterium</taxon>
    </lineage>
</organism>
<dbReference type="SUPFAM" id="SSF52096">
    <property type="entry name" value="ClpP/crotonase"/>
    <property type="match status" value="1"/>
</dbReference>
<protein>
    <submittedName>
        <fullName evidence="1">Enoyl-CoA hydratase/isomerase family protein</fullName>
    </submittedName>
</protein>
<proteinExistence type="predicted"/>
<evidence type="ECO:0000313" key="2">
    <source>
        <dbReference type="Proteomes" id="UP001235064"/>
    </source>
</evidence>
<dbReference type="PANTHER" id="PTHR11941">
    <property type="entry name" value="ENOYL-COA HYDRATASE-RELATED"/>
    <property type="match status" value="1"/>
</dbReference>
<dbReference type="PANTHER" id="PTHR11941:SF54">
    <property type="entry name" value="ENOYL-COA HYDRATASE, MITOCHONDRIAL"/>
    <property type="match status" value="1"/>
</dbReference>
<comment type="caution">
    <text evidence="1">The sequence shown here is derived from an EMBL/GenBank/DDBJ whole genome shotgun (WGS) entry which is preliminary data.</text>
</comment>
<dbReference type="CDD" id="cd06558">
    <property type="entry name" value="crotonase-like"/>
    <property type="match status" value="1"/>
</dbReference>
<dbReference type="EMBL" id="JASXSZ010000002">
    <property type="protein sequence ID" value="MDL9979378.1"/>
    <property type="molecule type" value="Genomic_DNA"/>
</dbReference>
<dbReference type="InterPro" id="IPR001753">
    <property type="entry name" value="Enoyl-CoA_hydra/iso"/>
</dbReference>
<keyword evidence="2" id="KW-1185">Reference proteome</keyword>
<dbReference type="Pfam" id="PF00378">
    <property type="entry name" value="ECH_1"/>
    <property type="match status" value="1"/>
</dbReference>
<name>A0ABT7MY45_9MICO</name>
<dbReference type="InterPro" id="IPR029045">
    <property type="entry name" value="ClpP/crotonase-like_dom_sf"/>
</dbReference>
<sequence>MSSDVGSGPILLAVEGGLARITLNRPARLNAFNAETAHVWAEVTTAATTRGDVGAIVLDAAGPSFCAGGDVLDMAQDTGSGALLTELAGVINIGIRALTESSIPVVAAAHGTTAGGGLGIMMCSDYAIVGANSRIGSLYANIGLTPDLSVSAQLAHAVGQRRALQLVLQDRLLTAREALEWGLVAEVVEGSDAESTAAAVRARADEVARFWLSNAYGAYGQAKRLVRSQPARSFAEQLVEEARTIGEAIETPDAKARVAGFAAASARRAKPEENA</sequence>
<reference evidence="1 2" key="1">
    <citation type="submission" date="2023-06" db="EMBL/GenBank/DDBJ databases">
        <title>Microbacterium sp. nov., isolated from a waste landfill.</title>
        <authorList>
            <person name="Wen W."/>
        </authorList>
    </citation>
    <scope>NUCLEOTIDE SEQUENCE [LARGE SCALE GENOMIC DNA]</scope>
    <source>
        <strain evidence="1 2">ASV49</strain>
    </source>
</reference>
<dbReference type="Proteomes" id="UP001235064">
    <property type="component" value="Unassembled WGS sequence"/>
</dbReference>